<gene>
    <name evidence="10 13" type="primary">glyA</name>
    <name evidence="13" type="ORF">COV53_02260</name>
</gene>
<comment type="subunit">
    <text evidence="4 10">Homodimer.</text>
</comment>
<evidence type="ECO:0000259" key="12">
    <source>
        <dbReference type="Pfam" id="PF00464"/>
    </source>
</evidence>
<evidence type="ECO:0000256" key="1">
    <source>
        <dbReference type="ARBA" id="ARBA00001933"/>
    </source>
</evidence>
<feature type="site" description="Plays an important role in substrate specificity" evidence="10">
    <location>
        <position position="229"/>
    </location>
</feature>
<comment type="subcellular location">
    <subcellularLocation>
        <location evidence="2 10">Cytoplasm</location>
    </subcellularLocation>
</comment>
<comment type="catalytic activity">
    <reaction evidence="10">
        <text>(6R)-5,10-methylene-5,6,7,8-tetrahydrofolate + glycine + H2O = (6S)-5,6,7,8-tetrahydrofolate + L-serine</text>
        <dbReference type="Rhea" id="RHEA:15481"/>
        <dbReference type="ChEBI" id="CHEBI:15377"/>
        <dbReference type="ChEBI" id="CHEBI:15636"/>
        <dbReference type="ChEBI" id="CHEBI:33384"/>
        <dbReference type="ChEBI" id="CHEBI:57305"/>
        <dbReference type="ChEBI" id="CHEBI:57453"/>
        <dbReference type="EC" id="2.1.2.1"/>
    </reaction>
</comment>
<dbReference type="InterPro" id="IPR015422">
    <property type="entry name" value="PyrdxlP-dep_Trfase_small"/>
</dbReference>
<feature type="modified residue" description="N6-(pyridoxal phosphate)lysine" evidence="10 11">
    <location>
        <position position="230"/>
    </location>
</feature>
<dbReference type="SUPFAM" id="SSF53383">
    <property type="entry name" value="PLP-dependent transferases"/>
    <property type="match status" value="1"/>
</dbReference>
<dbReference type="GO" id="GO:0004372">
    <property type="term" value="F:glycine hydroxymethyltransferase activity"/>
    <property type="evidence" value="ECO:0007669"/>
    <property type="project" value="UniProtKB-UniRule"/>
</dbReference>
<proteinExistence type="inferred from homology"/>
<dbReference type="FunFam" id="3.40.640.10:FF:000001">
    <property type="entry name" value="Serine hydroxymethyltransferase"/>
    <property type="match status" value="1"/>
</dbReference>
<dbReference type="PIRSF" id="PIRSF000412">
    <property type="entry name" value="SHMT"/>
    <property type="match status" value="1"/>
</dbReference>
<dbReference type="AlphaFoldDB" id="A0A2H0NI73"/>
<comment type="caution">
    <text evidence="10">Lacks conserved residue(s) required for the propagation of feature annotation.</text>
</comment>
<dbReference type="PROSITE" id="PS00096">
    <property type="entry name" value="SHMT"/>
    <property type="match status" value="1"/>
</dbReference>
<keyword evidence="6 10" id="KW-0554">One-carbon metabolism</keyword>
<feature type="domain" description="Serine hydroxymethyltransferase-like" evidence="12">
    <location>
        <begin position="6"/>
        <end position="399"/>
    </location>
</feature>
<evidence type="ECO:0000256" key="5">
    <source>
        <dbReference type="ARBA" id="ARBA00022490"/>
    </source>
</evidence>
<dbReference type="GO" id="GO:0035999">
    <property type="term" value="P:tetrahydrofolate interconversion"/>
    <property type="evidence" value="ECO:0007669"/>
    <property type="project" value="UniProtKB-UniRule"/>
</dbReference>
<keyword evidence="9 10" id="KW-0663">Pyridoxal phosphate</keyword>
<dbReference type="GO" id="GO:0030170">
    <property type="term" value="F:pyridoxal phosphate binding"/>
    <property type="evidence" value="ECO:0007669"/>
    <property type="project" value="UniProtKB-UniRule"/>
</dbReference>
<dbReference type="GO" id="GO:0019264">
    <property type="term" value="P:glycine biosynthetic process from serine"/>
    <property type="evidence" value="ECO:0007669"/>
    <property type="project" value="UniProtKB-UniRule"/>
</dbReference>
<keyword evidence="5 10" id="KW-0963">Cytoplasm</keyword>
<organism evidence="13 14">
    <name type="scientific">Candidatus Gottesmanbacteria bacterium CG11_big_fil_rev_8_21_14_0_20_37_11</name>
    <dbReference type="NCBI Taxonomy" id="1974575"/>
    <lineage>
        <taxon>Bacteria</taxon>
        <taxon>Candidatus Gottesmaniibacteriota</taxon>
    </lineage>
</organism>
<dbReference type="Gene3D" id="3.40.640.10">
    <property type="entry name" value="Type I PLP-dependent aspartate aminotransferase-like (Major domain)"/>
    <property type="match status" value="1"/>
</dbReference>
<dbReference type="Gene3D" id="3.90.1150.10">
    <property type="entry name" value="Aspartate Aminotransferase, domain 1"/>
    <property type="match status" value="1"/>
</dbReference>
<evidence type="ECO:0000256" key="6">
    <source>
        <dbReference type="ARBA" id="ARBA00022563"/>
    </source>
</evidence>
<dbReference type="PANTHER" id="PTHR11680">
    <property type="entry name" value="SERINE HYDROXYMETHYLTRANSFERASE"/>
    <property type="match status" value="1"/>
</dbReference>
<dbReference type="HAMAP" id="MF_00051">
    <property type="entry name" value="SHMT"/>
    <property type="match status" value="1"/>
</dbReference>
<dbReference type="UniPathway" id="UPA00193"/>
<dbReference type="GO" id="GO:0005829">
    <property type="term" value="C:cytosol"/>
    <property type="evidence" value="ECO:0007669"/>
    <property type="project" value="TreeGrafter"/>
</dbReference>
<dbReference type="EMBL" id="PCWS01000052">
    <property type="protein sequence ID" value="PIR08583.1"/>
    <property type="molecule type" value="Genomic_DNA"/>
</dbReference>
<dbReference type="NCBIfam" id="NF000586">
    <property type="entry name" value="PRK00011.1"/>
    <property type="match status" value="1"/>
</dbReference>
<dbReference type="InterPro" id="IPR001085">
    <property type="entry name" value="Ser_HO-MeTrfase"/>
</dbReference>
<comment type="cofactor">
    <cofactor evidence="1 10 11">
        <name>pyridoxal 5'-phosphate</name>
        <dbReference type="ChEBI" id="CHEBI:597326"/>
    </cofactor>
</comment>
<dbReference type="InterPro" id="IPR039429">
    <property type="entry name" value="SHMT-like_dom"/>
</dbReference>
<comment type="caution">
    <text evidence="13">The sequence shown here is derived from an EMBL/GenBank/DDBJ whole genome shotgun (WGS) entry which is preliminary data.</text>
</comment>
<dbReference type="PANTHER" id="PTHR11680:SF50">
    <property type="entry name" value="SERINE HYDROXYMETHYLTRANSFERASE"/>
    <property type="match status" value="1"/>
</dbReference>
<dbReference type="InterPro" id="IPR015424">
    <property type="entry name" value="PyrdxlP-dep_Trfase"/>
</dbReference>
<dbReference type="EC" id="2.1.2.1" evidence="10"/>
<keyword evidence="8 10" id="KW-0808">Transferase</keyword>
<dbReference type="Proteomes" id="UP000230707">
    <property type="component" value="Unassembled WGS sequence"/>
</dbReference>
<keyword evidence="13" id="KW-0489">Methyltransferase</keyword>
<dbReference type="InterPro" id="IPR019798">
    <property type="entry name" value="Ser_HO-MeTrfase_PLP_BS"/>
</dbReference>
<evidence type="ECO:0000256" key="4">
    <source>
        <dbReference type="ARBA" id="ARBA00011738"/>
    </source>
</evidence>
<sequence length="433" mass="48276">MNITSLKKKEPQLAKLVIAEETRQRIGIELIPSENYVSRAVLEALGTVFTNKYSEGYPGKRYYGGQINTDAIEEIAIDRAKKLFNCDHANVQPLSGAPANLATYFAWMEPGDTIIGMELSHGGHLTHGDPRTAAAKVFNFLRYGIKDIETGEIDYEGLYDLAKKSKPKIILAGFSAYPRELDYQKFVDIAHEVGAVAMMDMAHIAGLIAGKALKNPFDYGFHICTATTHKTLRGPRGGLILSKGTVSNPLKKVEKKIENLPTLIDRSVFPGIQGGPHMNVILAKAVAFGEALQPEFQKYARQVLINAKRLAKKLMEKGFKLITNGTDNHLMLVDMISSFKVSGKEAEQLYDSLGLTINKNVIPNDTRKPYNPSGIRLGTPAITTRGMKEKDMDFIARWMYNGIIHRNDEKYLKNLKQEIIEYCKQFPLPSDLK</sequence>
<dbReference type="InterPro" id="IPR015421">
    <property type="entry name" value="PyrdxlP-dep_Trfase_major"/>
</dbReference>
<comment type="function">
    <text evidence="10">Catalyzes the reversible interconversion of serine and glycine with tetrahydrofolate (THF) serving as the one-carbon carrier. This reaction serves as the major source of one-carbon groups required for the biosynthesis of purines, thymidylate, methionine, and other important biomolecules. Also exhibits THF-independent aldolase activity toward beta-hydroxyamino acids, producing glycine and aldehydes, via a retro-aldol mechanism.</text>
</comment>
<feature type="binding site" evidence="10">
    <location>
        <position position="119"/>
    </location>
    <ligand>
        <name>(6S)-5,6,7,8-tetrahydrofolate</name>
        <dbReference type="ChEBI" id="CHEBI:57453"/>
    </ligand>
</feature>
<evidence type="ECO:0000256" key="10">
    <source>
        <dbReference type="HAMAP-Rule" id="MF_00051"/>
    </source>
</evidence>
<evidence type="ECO:0000313" key="13">
    <source>
        <dbReference type="EMBL" id="PIR08583.1"/>
    </source>
</evidence>
<accession>A0A2H0NI73</accession>
<dbReference type="InterPro" id="IPR049943">
    <property type="entry name" value="Ser_HO-MeTrfase-like"/>
</dbReference>
<comment type="pathway">
    <text evidence="10">One-carbon metabolism; tetrahydrofolate interconversion.</text>
</comment>
<dbReference type="CDD" id="cd00378">
    <property type="entry name" value="SHMT"/>
    <property type="match status" value="1"/>
</dbReference>
<comment type="similarity">
    <text evidence="3 10">Belongs to the SHMT family.</text>
</comment>
<evidence type="ECO:0000256" key="8">
    <source>
        <dbReference type="ARBA" id="ARBA00022679"/>
    </source>
</evidence>
<dbReference type="GO" id="GO:0032259">
    <property type="term" value="P:methylation"/>
    <property type="evidence" value="ECO:0007669"/>
    <property type="project" value="UniProtKB-KW"/>
</dbReference>
<evidence type="ECO:0000256" key="11">
    <source>
        <dbReference type="PIRSR" id="PIRSR000412-50"/>
    </source>
</evidence>
<feature type="binding site" evidence="10">
    <location>
        <begin position="123"/>
        <end position="125"/>
    </location>
    <ligand>
        <name>(6S)-5,6,7,8-tetrahydrofolate</name>
        <dbReference type="ChEBI" id="CHEBI:57453"/>
    </ligand>
</feature>
<dbReference type="Pfam" id="PF00464">
    <property type="entry name" value="SHMT"/>
    <property type="match status" value="1"/>
</dbReference>
<evidence type="ECO:0000256" key="2">
    <source>
        <dbReference type="ARBA" id="ARBA00004496"/>
    </source>
</evidence>
<name>A0A2H0NI73_9BACT</name>
<reference evidence="13 14" key="1">
    <citation type="submission" date="2017-09" db="EMBL/GenBank/DDBJ databases">
        <title>Depth-based differentiation of microbial function through sediment-hosted aquifers and enrichment of novel symbionts in the deep terrestrial subsurface.</title>
        <authorList>
            <person name="Probst A.J."/>
            <person name="Ladd B."/>
            <person name="Jarett J.K."/>
            <person name="Geller-Mcgrath D.E."/>
            <person name="Sieber C.M."/>
            <person name="Emerson J.B."/>
            <person name="Anantharaman K."/>
            <person name="Thomas B.C."/>
            <person name="Malmstrom R."/>
            <person name="Stieglmeier M."/>
            <person name="Klingl A."/>
            <person name="Woyke T."/>
            <person name="Ryan C.M."/>
            <person name="Banfield J.F."/>
        </authorList>
    </citation>
    <scope>NUCLEOTIDE SEQUENCE [LARGE SCALE GENOMIC DNA]</scope>
    <source>
        <strain evidence="13">CG11_big_fil_rev_8_21_14_0_20_37_11</strain>
    </source>
</reference>
<dbReference type="UniPathway" id="UPA00288">
    <property type="reaction ID" value="UER01023"/>
</dbReference>
<keyword evidence="7 10" id="KW-0028">Amino-acid biosynthesis</keyword>
<evidence type="ECO:0000313" key="14">
    <source>
        <dbReference type="Proteomes" id="UP000230707"/>
    </source>
</evidence>
<dbReference type="GO" id="GO:0008168">
    <property type="term" value="F:methyltransferase activity"/>
    <property type="evidence" value="ECO:0007669"/>
    <property type="project" value="UniProtKB-KW"/>
</dbReference>
<evidence type="ECO:0000256" key="7">
    <source>
        <dbReference type="ARBA" id="ARBA00022605"/>
    </source>
</evidence>
<evidence type="ECO:0000256" key="9">
    <source>
        <dbReference type="ARBA" id="ARBA00022898"/>
    </source>
</evidence>
<comment type="pathway">
    <text evidence="10">Amino-acid biosynthesis; glycine biosynthesis; glycine from L-serine: step 1/1.</text>
</comment>
<protein>
    <recommendedName>
        <fullName evidence="10">Serine hydroxymethyltransferase</fullName>
        <shortName evidence="10">SHMT</shortName>
        <shortName evidence="10">Serine methylase</shortName>
        <ecNumber evidence="10">2.1.2.1</ecNumber>
    </recommendedName>
</protein>
<evidence type="ECO:0000256" key="3">
    <source>
        <dbReference type="ARBA" id="ARBA00006376"/>
    </source>
</evidence>